<reference evidence="1 2" key="1">
    <citation type="journal article" date="2018" name="Nat. Genet.">
        <title>The Rosa genome provides new insights in the design of modern roses.</title>
        <authorList>
            <person name="Bendahmane M."/>
        </authorList>
    </citation>
    <scope>NUCLEOTIDE SEQUENCE [LARGE SCALE GENOMIC DNA]</scope>
    <source>
        <strain evidence="2">cv. Old Blush</strain>
    </source>
</reference>
<protein>
    <submittedName>
        <fullName evidence="1">Uncharacterized protein</fullName>
    </submittedName>
</protein>
<evidence type="ECO:0000313" key="1">
    <source>
        <dbReference type="EMBL" id="PRQ33278.1"/>
    </source>
</evidence>
<accession>A0A2P6QGH2</accession>
<keyword evidence="2" id="KW-1185">Reference proteome</keyword>
<dbReference type="EMBL" id="PDCK01000043">
    <property type="protein sequence ID" value="PRQ33278.1"/>
    <property type="molecule type" value="Genomic_DNA"/>
</dbReference>
<organism evidence="1 2">
    <name type="scientific">Rosa chinensis</name>
    <name type="common">China rose</name>
    <dbReference type="NCBI Taxonomy" id="74649"/>
    <lineage>
        <taxon>Eukaryota</taxon>
        <taxon>Viridiplantae</taxon>
        <taxon>Streptophyta</taxon>
        <taxon>Embryophyta</taxon>
        <taxon>Tracheophyta</taxon>
        <taxon>Spermatophyta</taxon>
        <taxon>Magnoliopsida</taxon>
        <taxon>eudicotyledons</taxon>
        <taxon>Gunneridae</taxon>
        <taxon>Pentapetalae</taxon>
        <taxon>rosids</taxon>
        <taxon>fabids</taxon>
        <taxon>Rosales</taxon>
        <taxon>Rosaceae</taxon>
        <taxon>Rosoideae</taxon>
        <taxon>Rosoideae incertae sedis</taxon>
        <taxon>Rosa</taxon>
    </lineage>
</organism>
<name>A0A2P6QGH2_ROSCH</name>
<proteinExistence type="predicted"/>
<sequence>MDAVVGRTLLLGDRGPLYRGGFALDRWDRWQVVGEIRVVGWWWFSTCRWTLWVGWAACLGKKRAGEMGFVAGRILDGQIWWWIVDPFWVGATSPRLDQGWVDFWIGVWAVDLWRWRDWVGGLPTMVRDNRFWGALMVEVRRKWWHVRNTGTKVGVVQELGWACLVDLISLLFCLEVGFGLNFGPCPGCFI</sequence>
<evidence type="ECO:0000313" key="2">
    <source>
        <dbReference type="Proteomes" id="UP000238479"/>
    </source>
</evidence>
<gene>
    <name evidence="1" type="ORF">RchiOBHm_Chr5g0055841</name>
</gene>
<comment type="caution">
    <text evidence="1">The sequence shown here is derived from an EMBL/GenBank/DDBJ whole genome shotgun (WGS) entry which is preliminary data.</text>
</comment>
<dbReference type="Proteomes" id="UP000238479">
    <property type="component" value="Chromosome 5"/>
</dbReference>
<dbReference type="Gramene" id="PRQ33278">
    <property type="protein sequence ID" value="PRQ33278"/>
    <property type="gene ID" value="RchiOBHm_Chr5g0055841"/>
</dbReference>
<dbReference type="AlphaFoldDB" id="A0A2P6QGH2"/>